<dbReference type="InterPro" id="IPR012675">
    <property type="entry name" value="Beta-grasp_dom_sf"/>
</dbReference>
<dbReference type="InterPro" id="IPR001433">
    <property type="entry name" value="OxRdtase_FAD/NAD-bd"/>
</dbReference>
<evidence type="ECO:0000313" key="4">
    <source>
        <dbReference type="EMBL" id="RNF30051.1"/>
    </source>
</evidence>
<dbReference type="PROSITE" id="PS51384">
    <property type="entry name" value="FAD_FR"/>
    <property type="match status" value="1"/>
</dbReference>
<dbReference type="InterPro" id="IPR001041">
    <property type="entry name" value="2Fe-2S_ferredoxin-type"/>
</dbReference>
<feature type="transmembrane region" description="Helical" evidence="1">
    <location>
        <begin position="441"/>
        <end position="464"/>
    </location>
</feature>
<dbReference type="GO" id="GO:0016491">
    <property type="term" value="F:oxidoreductase activity"/>
    <property type="evidence" value="ECO:0007669"/>
    <property type="project" value="InterPro"/>
</dbReference>
<dbReference type="Gene3D" id="2.30.110.10">
    <property type="entry name" value="Electron Transport, Fmn-binding Protein, Chain A"/>
    <property type="match status" value="1"/>
</dbReference>
<dbReference type="PANTHER" id="PTHR42815">
    <property type="entry name" value="FAD-BINDING, PUTATIVE (AFU_ORTHOLOGUE AFUA_6G07600)-RELATED"/>
    <property type="match status" value="1"/>
</dbReference>
<dbReference type="InterPro" id="IPR039261">
    <property type="entry name" value="FNR_nucleotide-bd"/>
</dbReference>
<dbReference type="CDD" id="cd06184">
    <property type="entry name" value="flavohem_like_fad_nad_binding"/>
    <property type="match status" value="1"/>
</dbReference>
<accession>A0A422QJI2</accession>
<sequence>MAEQLEKLPTWHEGEKFIQAKLGVVERMDIVGRRVVRDFMPEQHRDFYAQLPFIVLGSVDGRGDAWATFLEGRPGFMSSPTRTTLDLATRVHPADPAAEGMRDGAPVGLLGMEMHTRRRNRMNGVLSHTDAGLHIDVDQSFGNCPRYIQVREFAFEREPGTPFTGQAEHLAVLDTEARALIAGADAFFVASYADRAERRQVDVSHRGGKAGFVRIADDGTLTIPDFDGNLFFNTLGNIVVNGKAGLLFVDFASGDMLQMSGDADVVFDSPEIAAFQGAERLWTFKPRRIVRRRAGLALRWTFQDGGWSPNSLMTGDWQQAGERLRAAEFANRWRSLKVARIVEESTAIRSFYLEPDDGAGLLPHLAGQHLPIRVTLPGADKPLIRTYTLSHAPSDGGYRISVKRESLVSRYLHEQLREGDVLETRAPAGDFTLDMATSRPVVLLAGGVGITPMLAMLAMLRHIVYEGLRKQKIRPTTLFYAARSKAERAFDGELAELVAAAKGAVKLVRVLSEPDEAGEGQDYEAAGRIDMALLGQYLSFGDYEFYLCGPPAFSQAIYDGLRGYGIADSRIHAEAFGPASLARTPDCAAVAAPVRLPPATTTVPVMFMDSLKEARWTPGSGTLLELAEARRLEPEFSCREGTCGTCRTKLIKGAVTYIKEPGASVADDEVLVCCAVPAAQADGDGGLQLAL</sequence>
<dbReference type="RefSeq" id="WP_123070222.1">
    <property type="nucleotide sequence ID" value="NZ_JSAB01000147.1"/>
</dbReference>
<dbReference type="Gene3D" id="3.40.50.80">
    <property type="entry name" value="Nucleotide-binding domain of ferredoxin-NADP reductase (FNR) module"/>
    <property type="match status" value="1"/>
</dbReference>
<dbReference type="OrthoDB" id="9796486at2"/>
<dbReference type="Pfam" id="PF00970">
    <property type="entry name" value="FAD_binding_6"/>
    <property type="match status" value="1"/>
</dbReference>
<keyword evidence="5" id="KW-1185">Reference proteome</keyword>
<feature type="domain" description="2Fe-2S ferredoxin-type" evidence="2">
    <location>
        <begin position="601"/>
        <end position="691"/>
    </location>
</feature>
<evidence type="ECO:0000313" key="5">
    <source>
        <dbReference type="Proteomes" id="UP000283254"/>
    </source>
</evidence>
<organism evidence="4 5">
    <name type="scientific">Massilia aurea</name>
    <dbReference type="NCBI Taxonomy" id="373040"/>
    <lineage>
        <taxon>Bacteria</taxon>
        <taxon>Pseudomonadati</taxon>
        <taxon>Pseudomonadota</taxon>
        <taxon>Betaproteobacteria</taxon>
        <taxon>Burkholderiales</taxon>
        <taxon>Oxalobacteraceae</taxon>
        <taxon>Telluria group</taxon>
        <taxon>Massilia</taxon>
    </lineage>
</organism>
<dbReference type="SUPFAM" id="SSF54292">
    <property type="entry name" value="2Fe-2S ferredoxin-like"/>
    <property type="match status" value="1"/>
</dbReference>
<protein>
    <submittedName>
        <fullName evidence="4">FAD-binding oxidoreductase</fullName>
    </submittedName>
</protein>
<dbReference type="PANTHER" id="PTHR42815:SF2">
    <property type="entry name" value="FAD-BINDING, PUTATIVE (AFU_ORTHOLOGUE AFUA_6G07600)-RELATED"/>
    <property type="match status" value="1"/>
</dbReference>
<dbReference type="InterPro" id="IPR017938">
    <property type="entry name" value="Riboflavin_synthase-like_b-brl"/>
</dbReference>
<dbReference type="EMBL" id="JSAB01000147">
    <property type="protein sequence ID" value="RNF30051.1"/>
    <property type="molecule type" value="Genomic_DNA"/>
</dbReference>
<dbReference type="InterPro" id="IPR006058">
    <property type="entry name" value="2Fe2S_fd_BS"/>
</dbReference>
<feature type="domain" description="FAD-binding FR-type" evidence="3">
    <location>
        <begin position="331"/>
        <end position="434"/>
    </location>
</feature>
<reference evidence="4" key="1">
    <citation type="submission" date="2014-10" db="EMBL/GenBank/DDBJ databases">
        <title>Massilia sp. genome.</title>
        <authorList>
            <person name="Xu B."/>
            <person name="Dai L."/>
            <person name="Huang Z."/>
        </authorList>
    </citation>
    <scope>NUCLEOTIDE SEQUENCE [LARGE SCALE GENOMIC DNA]</scope>
    <source>
        <strain evidence="4">CFS-1</strain>
    </source>
</reference>
<evidence type="ECO:0000256" key="1">
    <source>
        <dbReference type="SAM" id="Phobius"/>
    </source>
</evidence>
<dbReference type="GO" id="GO:0051537">
    <property type="term" value="F:2 iron, 2 sulfur cluster binding"/>
    <property type="evidence" value="ECO:0007669"/>
    <property type="project" value="InterPro"/>
</dbReference>
<comment type="caution">
    <text evidence="4">The sequence shown here is derived from an EMBL/GenBank/DDBJ whole genome shotgun (WGS) entry which is preliminary data.</text>
</comment>
<dbReference type="Gene3D" id="2.40.30.10">
    <property type="entry name" value="Translation factors"/>
    <property type="match status" value="1"/>
</dbReference>
<name>A0A422QJI2_9BURK</name>
<keyword evidence="1" id="KW-1133">Transmembrane helix</keyword>
<dbReference type="AlphaFoldDB" id="A0A422QJI2"/>
<dbReference type="SUPFAM" id="SSF50475">
    <property type="entry name" value="FMN-binding split barrel"/>
    <property type="match status" value="1"/>
</dbReference>
<dbReference type="Proteomes" id="UP000283254">
    <property type="component" value="Unassembled WGS sequence"/>
</dbReference>
<keyword evidence="1" id="KW-0812">Transmembrane</keyword>
<evidence type="ECO:0000259" key="2">
    <source>
        <dbReference type="PROSITE" id="PS51085"/>
    </source>
</evidence>
<dbReference type="Gene3D" id="3.10.20.30">
    <property type="match status" value="1"/>
</dbReference>
<dbReference type="PROSITE" id="PS51085">
    <property type="entry name" value="2FE2S_FER_2"/>
    <property type="match status" value="1"/>
</dbReference>
<dbReference type="InterPro" id="IPR008333">
    <property type="entry name" value="Cbr1-like_FAD-bd_dom"/>
</dbReference>
<dbReference type="SUPFAM" id="SSF63380">
    <property type="entry name" value="Riboflavin synthase domain-like"/>
    <property type="match status" value="1"/>
</dbReference>
<proteinExistence type="predicted"/>
<keyword evidence="1" id="KW-0472">Membrane</keyword>
<dbReference type="InterPro" id="IPR017927">
    <property type="entry name" value="FAD-bd_FR_type"/>
</dbReference>
<gene>
    <name evidence="4" type="ORF">NM04_14565</name>
</gene>
<dbReference type="Pfam" id="PF00175">
    <property type="entry name" value="NAD_binding_1"/>
    <property type="match status" value="1"/>
</dbReference>
<evidence type="ECO:0000259" key="3">
    <source>
        <dbReference type="PROSITE" id="PS51384"/>
    </source>
</evidence>
<dbReference type="PROSITE" id="PS00197">
    <property type="entry name" value="2FE2S_FER_1"/>
    <property type="match status" value="1"/>
</dbReference>
<dbReference type="InterPro" id="IPR012349">
    <property type="entry name" value="Split_barrel_FMN-bd"/>
</dbReference>
<dbReference type="CDD" id="cd00207">
    <property type="entry name" value="fer2"/>
    <property type="match status" value="1"/>
</dbReference>
<dbReference type="SUPFAM" id="SSF52343">
    <property type="entry name" value="Ferredoxin reductase-like, C-terminal NADP-linked domain"/>
    <property type="match status" value="1"/>
</dbReference>
<dbReference type="Pfam" id="PF00111">
    <property type="entry name" value="Fer2"/>
    <property type="match status" value="1"/>
</dbReference>
<dbReference type="InterPro" id="IPR036010">
    <property type="entry name" value="2Fe-2S_ferredoxin-like_sf"/>
</dbReference>
<dbReference type="PRINTS" id="PR00409">
    <property type="entry name" value="PHDIOXRDTASE"/>
</dbReference>